<dbReference type="RefSeq" id="WP_381440176.1">
    <property type="nucleotide sequence ID" value="NZ_JBHSNO010000018.1"/>
</dbReference>
<protein>
    <submittedName>
        <fullName evidence="3">S-layer homology domain-containing protein</fullName>
    </submittedName>
</protein>
<evidence type="ECO:0000313" key="4">
    <source>
        <dbReference type="Proteomes" id="UP001596109"/>
    </source>
</evidence>
<dbReference type="Pfam" id="PF00395">
    <property type="entry name" value="SLH"/>
    <property type="match status" value="3"/>
</dbReference>
<reference evidence="4" key="1">
    <citation type="journal article" date="2019" name="Int. J. Syst. Evol. Microbiol.">
        <title>The Global Catalogue of Microorganisms (GCM) 10K type strain sequencing project: providing services to taxonomists for standard genome sequencing and annotation.</title>
        <authorList>
            <consortium name="The Broad Institute Genomics Platform"/>
            <consortium name="The Broad Institute Genome Sequencing Center for Infectious Disease"/>
            <person name="Wu L."/>
            <person name="Ma J."/>
        </authorList>
    </citation>
    <scope>NUCLEOTIDE SEQUENCE [LARGE SCALE GENOMIC DNA]</scope>
    <source>
        <strain evidence="4">CGMCC 4.1434</strain>
    </source>
</reference>
<dbReference type="Proteomes" id="UP001596109">
    <property type="component" value="Unassembled WGS sequence"/>
</dbReference>
<feature type="signal peptide" evidence="1">
    <location>
        <begin position="1"/>
        <end position="27"/>
    </location>
</feature>
<evidence type="ECO:0000256" key="1">
    <source>
        <dbReference type="SAM" id="SignalP"/>
    </source>
</evidence>
<accession>A0ABW0TTZ7</accession>
<name>A0ABW0TTZ7_9BACL</name>
<organism evidence="3 4">
    <name type="scientific">Sporosarcina soli</name>
    <dbReference type="NCBI Taxonomy" id="334736"/>
    <lineage>
        <taxon>Bacteria</taxon>
        <taxon>Bacillati</taxon>
        <taxon>Bacillota</taxon>
        <taxon>Bacilli</taxon>
        <taxon>Bacillales</taxon>
        <taxon>Caryophanaceae</taxon>
        <taxon>Sporosarcina</taxon>
    </lineage>
</organism>
<feature type="domain" description="SLH" evidence="2">
    <location>
        <begin position="614"/>
        <end position="676"/>
    </location>
</feature>
<gene>
    <name evidence="3" type="ORF">ACFPRA_23445</name>
</gene>
<feature type="domain" description="SLH" evidence="2">
    <location>
        <begin position="679"/>
        <end position="741"/>
    </location>
</feature>
<dbReference type="InterPro" id="IPR001119">
    <property type="entry name" value="SLH_dom"/>
</dbReference>
<keyword evidence="1" id="KW-0732">Signal</keyword>
<dbReference type="PROSITE" id="PS51272">
    <property type="entry name" value="SLH"/>
    <property type="match status" value="2"/>
</dbReference>
<feature type="chain" id="PRO_5045142288" evidence="1">
    <location>
        <begin position="28"/>
        <end position="743"/>
    </location>
</feature>
<dbReference type="InterPro" id="IPR032599">
    <property type="entry name" value="YcdB/YcdC_rep_domain"/>
</dbReference>
<dbReference type="Pfam" id="PF16244">
    <property type="entry name" value="DUF4901"/>
    <property type="match status" value="1"/>
</dbReference>
<sequence>MDRFKKVGILLGSSVLSLGMFSSVAGASTPVDGQPERVQIQVAATDTVFTKEDLIKKFREFFPKQFDFLTTDDFQMSNPHIYPNDDTLRHELYFSKTVNGKDIYGSVGFVGKDLDIENFYYQPADITEALFPAKVSKEEAQKKAESFVNNFLGGKGYKLETDTYNYYPQQILTEPIRYSFSFARTENDVSIADQRMEVSVLGNGEIVSFYKMSTQSKSSTFDDVKQIKENDEMVAKVKEQLSAELNYQINYDYATGDRKVQLVYQPTSKLQGVHAISGKWLTPNGYVEDFPEKTKIEMLAENPLPPKQDGITVDEAKKIAEKLLAVDSDKVKLNINSIHETENYNGQEVISVQYMYEYARGGSGTNLDIDKQTGEVIQYSDIKNHLLEELGEKTENKKAISQQDAIAKAVSYAKEWVPSYLHDYAMPVDDPYFEEWQGGYYVTFPRIVNGIVVIGDSISVGVSADGSLNSLHVNYQETENWPSSDQVISEEEAKAKLEEALSLKLTYLKHAKNEDKDHYDLVYVPAFNGDSYSYLDANTGEWNNFLDDKNSVSISHPWAEDELNYLISAKILDVKDPENFNADASITKGEALKIIMNSLTYFYDGPGYYGRENVKQTFDNIDPKHPLYNVVERAVGAGIIQTNSKKLDVDSPITREELAVWSIRALGFEQAAKKSNIYKLDFKDADKVQTAYTGYVALASSLGIIEADQDQFNPTREVTYAELAVSTVRLAHEIAENGRGLRY</sequence>
<evidence type="ECO:0000313" key="3">
    <source>
        <dbReference type="EMBL" id="MFC5591838.1"/>
    </source>
</evidence>
<keyword evidence="4" id="KW-1185">Reference proteome</keyword>
<proteinExistence type="predicted"/>
<evidence type="ECO:0000259" key="2">
    <source>
        <dbReference type="PROSITE" id="PS51272"/>
    </source>
</evidence>
<dbReference type="EMBL" id="JBHSNO010000018">
    <property type="protein sequence ID" value="MFC5591838.1"/>
    <property type="molecule type" value="Genomic_DNA"/>
</dbReference>
<comment type="caution">
    <text evidence="3">The sequence shown here is derived from an EMBL/GenBank/DDBJ whole genome shotgun (WGS) entry which is preliminary data.</text>
</comment>